<dbReference type="CDD" id="cd08071">
    <property type="entry name" value="MPN_DUF2466"/>
    <property type="match status" value="1"/>
</dbReference>
<evidence type="ECO:0000259" key="6">
    <source>
        <dbReference type="PROSITE" id="PS50249"/>
    </source>
</evidence>
<feature type="domain" description="MPN" evidence="6">
    <location>
        <begin position="72"/>
        <end position="196"/>
    </location>
</feature>
<dbReference type="STRING" id="1547922.ISF6_3399"/>
<organism evidence="7 8">
    <name type="scientific">Piscinibacter sakaiensis</name>
    <name type="common">Ideonella sakaiensis</name>
    <dbReference type="NCBI Taxonomy" id="1547922"/>
    <lineage>
        <taxon>Bacteria</taxon>
        <taxon>Pseudomonadati</taxon>
        <taxon>Pseudomonadota</taxon>
        <taxon>Betaproteobacteria</taxon>
        <taxon>Burkholderiales</taxon>
        <taxon>Sphaerotilaceae</taxon>
        <taxon>Piscinibacter</taxon>
    </lineage>
</organism>
<keyword evidence="5" id="KW-0482">Metalloprotease</keyword>
<dbReference type="PANTHER" id="PTHR30471:SF3">
    <property type="entry name" value="UPF0758 PROTEIN YEES-RELATED"/>
    <property type="match status" value="1"/>
</dbReference>
<keyword evidence="8" id="KW-1185">Reference proteome</keyword>
<keyword evidence="4" id="KW-0862">Zinc</keyword>
<keyword evidence="3" id="KW-0378">Hydrolase</keyword>
<dbReference type="GO" id="GO:0006508">
    <property type="term" value="P:proteolysis"/>
    <property type="evidence" value="ECO:0007669"/>
    <property type="project" value="UniProtKB-KW"/>
</dbReference>
<dbReference type="PANTHER" id="PTHR30471">
    <property type="entry name" value="DNA REPAIR PROTEIN RADC"/>
    <property type="match status" value="1"/>
</dbReference>
<reference evidence="8" key="1">
    <citation type="submission" date="2015-07" db="EMBL/GenBank/DDBJ databases">
        <title>Discovery of a poly(ethylene terephthalate assimilation.</title>
        <authorList>
            <person name="Yoshida S."/>
            <person name="Hiraga K."/>
            <person name="Takehana T."/>
            <person name="Taniguchi I."/>
            <person name="Yamaji H."/>
            <person name="Maeda Y."/>
            <person name="Toyohara K."/>
            <person name="Miyamoto K."/>
            <person name="Kimura Y."/>
            <person name="Oda K."/>
        </authorList>
    </citation>
    <scope>NUCLEOTIDE SEQUENCE [LARGE SCALE GENOMIC DNA]</scope>
    <source>
        <strain evidence="8">NBRC 110686 / TISTR 2288 / 201-F6</strain>
    </source>
</reference>
<dbReference type="EMBL" id="BBYR01000005">
    <property type="protein sequence ID" value="GAP33973.1"/>
    <property type="molecule type" value="Genomic_DNA"/>
</dbReference>
<comment type="caution">
    <text evidence="7">The sequence shown here is derived from an EMBL/GenBank/DDBJ whole genome shotgun (WGS) entry which is preliminary data.</text>
</comment>
<evidence type="ECO:0000313" key="8">
    <source>
        <dbReference type="Proteomes" id="UP000037660"/>
    </source>
</evidence>
<evidence type="ECO:0000256" key="1">
    <source>
        <dbReference type="ARBA" id="ARBA00022670"/>
    </source>
</evidence>
<name>A0A0K8NUD1_PISS1</name>
<accession>A0A0K8NUD1</accession>
<dbReference type="PROSITE" id="PS50249">
    <property type="entry name" value="MPN"/>
    <property type="match status" value="1"/>
</dbReference>
<evidence type="ECO:0000313" key="7">
    <source>
        <dbReference type="EMBL" id="GAP33973.1"/>
    </source>
</evidence>
<dbReference type="GO" id="GO:0046872">
    <property type="term" value="F:metal ion binding"/>
    <property type="evidence" value="ECO:0007669"/>
    <property type="project" value="UniProtKB-KW"/>
</dbReference>
<dbReference type="AlphaFoldDB" id="A0A0K8NUD1"/>
<evidence type="ECO:0000256" key="3">
    <source>
        <dbReference type="ARBA" id="ARBA00022801"/>
    </source>
</evidence>
<protein>
    <submittedName>
        <fullName evidence="7">DNA repair protein RadC</fullName>
    </submittedName>
</protein>
<evidence type="ECO:0000256" key="2">
    <source>
        <dbReference type="ARBA" id="ARBA00022723"/>
    </source>
</evidence>
<gene>
    <name evidence="7" type="ORF">ISF6_3399</name>
</gene>
<sequence>MNLTLLDRDQLEAILLNPSSEAAQPLVCSDNAVVAYLQVPATARDGRLRHVLAAAHELLTRIAAEAIRGRSLIDSPTVMKDFLRVYFAGAERETFVVVFLDASHRVIEVEELFAGTLTQTSVYPREVVKRALHFNAAAVCLSHVHPSSQTEPSRADEALTSALRQALSLIDVRVIDHIIVAANGSSLTSMAERGLL</sequence>
<dbReference type="Gene3D" id="3.40.140.10">
    <property type="entry name" value="Cytidine Deaminase, domain 2"/>
    <property type="match status" value="1"/>
</dbReference>
<reference evidence="7 8" key="2">
    <citation type="journal article" date="2016" name="Science">
        <title>A bacterium that degrades and assimilates poly(ethylene terephthalate).</title>
        <authorList>
            <person name="Yoshida S."/>
            <person name="Hiraga K."/>
            <person name="Takehana T."/>
            <person name="Taniguchi I."/>
            <person name="Yamaji H."/>
            <person name="Maeda Y."/>
            <person name="Toyohara K."/>
            <person name="Miyamoto K."/>
            <person name="Kimura Y."/>
            <person name="Oda K."/>
        </authorList>
    </citation>
    <scope>NUCLEOTIDE SEQUENCE [LARGE SCALE GENOMIC DNA]</scope>
    <source>
        <strain evidence="8">NBRC 110686 / TISTR 2288 / 201-F6</strain>
    </source>
</reference>
<dbReference type="Proteomes" id="UP000037660">
    <property type="component" value="Unassembled WGS sequence"/>
</dbReference>
<dbReference type="InterPro" id="IPR025657">
    <property type="entry name" value="RadC_JAB"/>
</dbReference>
<dbReference type="InterPro" id="IPR037518">
    <property type="entry name" value="MPN"/>
</dbReference>
<evidence type="ECO:0000256" key="5">
    <source>
        <dbReference type="ARBA" id="ARBA00023049"/>
    </source>
</evidence>
<evidence type="ECO:0000256" key="4">
    <source>
        <dbReference type="ARBA" id="ARBA00022833"/>
    </source>
</evidence>
<keyword evidence="1" id="KW-0645">Protease</keyword>
<dbReference type="Pfam" id="PF04002">
    <property type="entry name" value="RadC"/>
    <property type="match status" value="1"/>
</dbReference>
<proteinExistence type="predicted"/>
<dbReference type="OrthoDB" id="9804482at2"/>
<dbReference type="InterPro" id="IPR001405">
    <property type="entry name" value="UPF0758"/>
</dbReference>
<keyword evidence="2" id="KW-0479">Metal-binding</keyword>
<dbReference type="RefSeq" id="WP_054018133.1">
    <property type="nucleotide sequence ID" value="NZ_BBYR01000005.1"/>
</dbReference>
<dbReference type="GO" id="GO:0008237">
    <property type="term" value="F:metallopeptidase activity"/>
    <property type="evidence" value="ECO:0007669"/>
    <property type="project" value="UniProtKB-KW"/>
</dbReference>